<organism evidence="2 3">
    <name type="scientific">Xenoophorus captivus</name>
    <dbReference type="NCBI Taxonomy" id="1517983"/>
    <lineage>
        <taxon>Eukaryota</taxon>
        <taxon>Metazoa</taxon>
        <taxon>Chordata</taxon>
        <taxon>Craniata</taxon>
        <taxon>Vertebrata</taxon>
        <taxon>Euteleostomi</taxon>
        <taxon>Actinopterygii</taxon>
        <taxon>Neopterygii</taxon>
        <taxon>Teleostei</taxon>
        <taxon>Neoteleostei</taxon>
        <taxon>Acanthomorphata</taxon>
        <taxon>Ovalentaria</taxon>
        <taxon>Atherinomorphae</taxon>
        <taxon>Cyprinodontiformes</taxon>
        <taxon>Goodeidae</taxon>
        <taxon>Xenoophorus</taxon>
    </lineage>
</organism>
<dbReference type="InterPro" id="IPR042411">
    <property type="entry name" value="WDR27"/>
</dbReference>
<reference evidence="2 3" key="1">
    <citation type="submission" date="2021-06" db="EMBL/GenBank/DDBJ databases">
        <authorList>
            <person name="Palmer J.M."/>
        </authorList>
    </citation>
    <scope>NUCLEOTIDE SEQUENCE [LARGE SCALE GENOMIC DNA]</scope>
    <source>
        <strain evidence="2 3">XC_2019</strain>
        <tissue evidence="2">Muscle</tissue>
    </source>
</reference>
<keyword evidence="1" id="KW-0472">Membrane</keyword>
<comment type="caution">
    <text evidence="2">The sequence shown here is derived from an EMBL/GenBank/DDBJ whole genome shotgun (WGS) entry which is preliminary data.</text>
</comment>
<dbReference type="InterPro" id="IPR015943">
    <property type="entry name" value="WD40/YVTN_repeat-like_dom_sf"/>
</dbReference>
<gene>
    <name evidence="2" type="ORF">XENOCAPTIV_004955</name>
</gene>
<evidence type="ECO:0000256" key="1">
    <source>
        <dbReference type="SAM" id="Phobius"/>
    </source>
</evidence>
<evidence type="ECO:0000313" key="2">
    <source>
        <dbReference type="EMBL" id="MEQ2206934.1"/>
    </source>
</evidence>
<keyword evidence="3" id="KW-1185">Reference proteome</keyword>
<keyword evidence="1" id="KW-1133">Transmembrane helix</keyword>
<dbReference type="Proteomes" id="UP001434883">
    <property type="component" value="Unassembled WGS sequence"/>
</dbReference>
<sequence>MGGNMFSKPIRGALFYYLDKFILLTSGPSVYLYLYNLDLTRDDIKRYKQRSVIKLASCLTPSASDITALSAVNDFISYIVLVCCSDRSIQVLDMNKGAVGSVLPDAHSRAIHCITQNK</sequence>
<protein>
    <submittedName>
        <fullName evidence="2">Uncharacterized protein</fullName>
    </submittedName>
</protein>
<evidence type="ECO:0000313" key="3">
    <source>
        <dbReference type="Proteomes" id="UP001434883"/>
    </source>
</evidence>
<proteinExistence type="predicted"/>
<accession>A0ABV0RFL1</accession>
<dbReference type="Gene3D" id="2.130.10.10">
    <property type="entry name" value="YVTN repeat-like/Quinoprotein amine dehydrogenase"/>
    <property type="match status" value="1"/>
</dbReference>
<dbReference type="SUPFAM" id="SSF50978">
    <property type="entry name" value="WD40 repeat-like"/>
    <property type="match status" value="1"/>
</dbReference>
<name>A0ABV0RFL1_9TELE</name>
<dbReference type="PANTHER" id="PTHR44525">
    <property type="entry name" value="WD REPEAT-CONTAINING PROTEIN 27"/>
    <property type="match status" value="1"/>
</dbReference>
<feature type="transmembrane region" description="Helical" evidence="1">
    <location>
        <begin position="14"/>
        <end position="35"/>
    </location>
</feature>
<keyword evidence="1" id="KW-0812">Transmembrane</keyword>
<dbReference type="PANTHER" id="PTHR44525:SF1">
    <property type="entry name" value="WD REPEAT-CONTAINING PROTEIN 27"/>
    <property type="match status" value="1"/>
</dbReference>
<dbReference type="InterPro" id="IPR036322">
    <property type="entry name" value="WD40_repeat_dom_sf"/>
</dbReference>
<dbReference type="EMBL" id="JAHRIN010043542">
    <property type="protein sequence ID" value="MEQ2206934.1"/>
    <property type="molecule type" value="Genomic_DNA"/>
</dbReference>
<feature type="non-terminal residue" evidence="2">
    <location>
        <position position="118"/>
    </location>
</feature>